<proteinExistence type="predicted"/>
<protein>
    <submittedName>
        <fullName evidence="1">DNA-directed RNA polymerase IV subunit 1-like</fullName>
    </submittedName>
</protein>
<keyword evidence="1" id="KW-0240">DNA-directed RNA polymerase</keyword>
<evidence type="ECO:0000313" key="1">
    <source>
        <dbReference type="EMBL" id="KZV37876.1"/>
    </source>
</evidence>
<reference evidence="1 2" key="1">
    <citation type="journal article" date="2015" name="Proc. Natl. Acad. Sci. U.S.A.">
        <title>The resurrection genome of Boea hygrometrica: A blueprint for survival of dehydration.</title>
        <authorList>
            <person name="Xiao L."/>
            <person name="Yang G."/>
            <person name="Zhang L."/>
            <person name="Yang X."/>
            <person name="Zhao S."/>
            <person name="Ji Z."/>
            <person name="Zhou Q."/>
            <person name="Hu M."/>
            <person name="Wang Y."/>
            <person name="Chen M."/>
            <person name="Xu Y."/>
            <person name="Jin H."/>
            <person name="Xiao X."/>
            <person name="Hu G."/>
            <person name="Bao F."/>
            <person name="Hu Y."/>
            <person name="Wan P."/>
            <person name="Li L."/>
            <person name="Deng X."/>
            <person name="Kuang T."/>
            <person name="Xiang C."/>
            <person name="Zhu J.K."/>
            <person name="Oliver M.J."/>
            <person name="He Y."/>
        </authorList>
    </citation>
    <scope>NUCLEOTIDE SEQUENCE [LARGE SCALE GENOMIC DNA]</scope>
    <source>
        <strain evidence="2">cv. XS01</strain>
    </source>
</reference>
<organism evidence="1 2">
    <name type="scientific">Dorcoceras hygrometricum</name>
    <dbReference type="NCBI Taxonomy" id="472368"/>
    <lineage>
        <taxon>Eukaryota</taxon>
        <taxon>Viridiplantae</taxon>
        <taxon>Streptophyta</taxon>
        <taxon>Embryophyta</taxon>
        <taxon>Tracheophyta</taxon>
        <taxon>Spermatophyta</taxon>
        <taxon>Magnoliopsida</taxon>
        <taxon>eudicotyledons</taxon>
        <taxon>Gunneridae</taxon>
        <taxon>Pentapetalae</taxon>
        <taxon>asterids</taxon>
        <taxon>lamiids</taxon>
        <taxon>Lamiales</taxon>
        <taxon>Gesneriaceae</taxon>
        <taxon>Didymocarpoideae</taxon>
        <taxon>Trichosporeae</taxon>
        <taxon>Loxocarpinae</taxon>
        <taxon>Dorcoceras</taxon>
    </lineage>
</organism>
<evidence type="ECO:0000313" key="2">
    <source>
        <dbReference type="Proteomes" id="UP000250235"/>
    </source>
</evidence>
<dbReference type="AlphaFoldDB" id="A0A2Z7BUB6"/>
<dbReference type="EMBL" id="KV002475">
    <property type="protein sequence ID" value="KZV37876.1"/>
    <property type="molecule type" value="Genomic_DNA"/>
</dbReference>
<dbReference type="GO" id="GO:0000428">
    <property type="term" value="C:DNA-directed RNA polymerase complex"/>
    <property type="evidence" value="ECO:0007669"/>
    <property type="project" value="UniProtKB-KW"/>
</dbReference>
<sequence>MRSNQLGETSSDEQSSLNTSIEKTVLRVQTNLLYCQISGMRFTELKVSNGCRAFNEENLKSTKPAIALNDKGHKVQHCRNFTTATTCMQRIELHKRLYIQQETMNRICVYTRAEKKQEKKCAMHNRERRAVHSRELAHSGGSCRNEFCEVNAGQRYCSCLLVLASARRRRSMKLKRCVLDVAAGTGRAAFEQEWKCEKLIVRSFLVKPVPCISPASVSPWVSFSYDSSSESPAGLNSAATQMQQQRKFSSDANSAIGHSATQIQQLEFSDVTFSSWTFGDANSAAGDLATQTSSSPRNFIIQVSRHKSRFLMQETSPKKFRGNSHAYKQDFTL</sequence>
<accession>A0A2Z7BUB6</accession>
<gene>
    <name evidence="1" type="ORF">F511_30572</name>
</gene>
<dbReference type="Proteomes" id="UP000250235">
    <property type="component" value="Unassembled WGS sequence"/>
</dbReference>
<keyword evidence="2" id="KW-1185">Reference proteome</keyword>
<name>A0A2Z7BUB6_9LAMI</name>
<keyword evidence="1" id="KW-0804">Transcription</keyword>